<evidence type="ECO:0000256" key="1">
    <source>
        <dbReference type="SAM" id="MobiDB-lite"/>
    </source>
</evidence>
<dbReference type="Proteomes" id="UP001194468">
    <property type="component" value="Unassembled WGS sequence"/>
</dbReference>
<name>A0AAD4BRA5_BOLED</name>
<dbReference type="EMBL" id="WHUW01000017">
    <property type="protein sequence ID" value="KAF8437958.1"/>
    <property type="molecule type" value="Genomic_DNA"/>
</dbReference>
<feature type="region of interest" description="Disordered" evidence="1">
    <location>
        <begin position="286"/>
        <end position="306"/>
    </location>
</feature>
<protein>
    <submittedName>
        <fullName evidence="2">Uncharacterized protein</fullName>
    </submittedName>
</protein>
<reference evidence="2" key="2">
    <citation type="journal article" date="2020" name="Nat. Commun.">
        <title>Large-scale genome sequencing of mycorrhizal fungi provides insights into the early evolution of symbiotic traits.</title>
        <authorList>
            <person name="Miyauchi S."/>
            <person name="Kiss E."/>
            <person name="Kuo A."/>
            <person name="Drula E."/>
            <person name="Kohler A."/>
            <person name="Sanchez-Garcia M."/>
            <person name="Morin E."/>
            <person name="Andreopoulos B."/>
            <person name="Barry K.W."/>
            <person name="Bonito G."/>
            <person name="Buee M."/>
            <person name="Carver A."/>
            <person name="Chen C."/>
            <person name="Cichocki N."/>
            <person name="Clum A."/>
            <person name="Culley D."/>
            <person name="Crous P.W."/>
            <person name="Fauchery L."/>
            <person name="Girlanda M."/>
            <person name="Hayes R.D."/>
            <person name="Keri Z."/>
            <person name="LaButti K."/>
            <person name="Lipzen A."/>
            <person name="Lombard V."/>
            <person name="Magnuson J."/>
            <person name="Maillard F."/>
            <person name="Murat C."/>
            <person name="Nolan M."/>
            <person name="Ohm R.A."/>
            <person name="Pangilinan J."/>
            <person name="Pereira M.F."/>
            <person name="Perotto S."/>
            <person name="Peter M."/>
            <person name="Pfister S."/>
            <person name="Riley R."/>
            <person name="Sitrit Y."/>
            <person name="Stielow J.B."/>
            <person name="Szollosi G."/>
            <person name="Zifcakova L."/>
            <person name="Stursova M."/>
            <person name="Spatafora J.W."/>
            <person name="Tedersoo L."/>
            <person name="Vaario L.M."/>
            <person name="Yamada A."/>
            <person name="Yan M."/>
            <person name="Wang P."/>
            <person name="Xu J."/>
            <person name="Bruns T."/>
            <person name="Baldrian P."/>
            <person name="Vilgalys R."/>
            <person name="Dunand C."/>
            <person name="Henrissat B."/>
            <person name="Grigoriev I.V."/>
            <person name="Hibbett D."/>
            <person name="Nagy L.G."/>
            <person name="Martin F.M."/>
        </authorList>
    </citation>
    <scope>NUCLEOTIDE SEQUENCE</scope>
    <source>
        <strain evidence="2">BED1</strain>
    </source>
</reference>
<reference evidence="2" key="1">
    <citation type="submission" date="2019-10" db="EMBL/GenBank/DDBJ databases">
        <authorList>
            <consortium name="DOE Joint Genome Institute"/>
            <person name="Kuo A."/>
            <person name="Miyauchi S."/>
            <person name="Kiss E."/>
            <person name="Drula E."/>
            <person name="Kohler A."/>
            <person name="Sanchez-Garcia M."/>
            <person name="Andreopoulos B."/>
            <person name="Barry K.W."/>
            <person name="Bonito G."/>
            <person name="Buee M."/>
            <person name="Carver A."/>
            <person name="Chen C."/>
            <person name="Cichocki N."/>
            <person name="Clum A."/>
            <person name="Culley D."/>
            <person name="Crous P.W."/>
            <person name="Fauchery L."/>
            <person name="Girlanda M."/>
            <person name="Hayes R."/>
            <person name="Keri Z."/>
            <person name="LaButti K."/>
            <person name="Lipzen A."/>
            <person name="Lombard V."/>
            <person name="Magnuson J."/>
            <person name="Maillard F."/>
            <person name="Morin E."/>
            <person name="Murat C."/>
            <person name="Nolan M."/>
            <person name="Ohm R."/>
            <person name="Pangilinan J."/>
            <person name="Pereira M."/>
            <person name="Perotto S."/>
            <person name="Peter M."/>
            <person name="Riley R."/>
            <person name="Sitrit Y."/>
            <person name="Stielow B."/>
            <person name="Szollosi G."/>
            <person name="Zifcakova L."/>
            <person name="Stursova M."/>
            <person name="Spatafora J.W."/>
            <person name="Tedersoo L."/>
            <person name="Vaario L.-M."/>
            <person name="Yamada A."/>
            <person name="Yan M."/>
            <person name="Wang P."/>
            <person name="Xu J."/>
            <person name="Bruns T."/>
            <person name="Baldrian P."/>
            <person name="Vilgalys R."/>
            <person name="Henrissat B."/>
            <person name="Grigoriev I.V."/>
            <person name="Hibbett D."/>
            <person name="Nagy L.G."/>
            <person name="Martin F.M."/>
        </authorList>
    </citation>
    <scope>NUCLEOTIDE SEQUENCE</scope>
    <source>
        <strain evidence="2">BED1</strain>
    </source>
</reference>
<comment type="caution">
    <text evidence="2">The sequence shown here is derived from an EMBL/GenBank/DDBJ whole genome shotgun (WGS) entry which is preliminary data.</text>
</comment>
<dbReference type="AlphaFoldDB" id="A0AAD4BRA5"/>
<evidence type="ECO:0000313" key="2">
    <source>
        <dbReference type="EMBL" id="KAF8437958.1"/>
    </source>
</evidence>
<accession>A0AAD4BRA5</accession>
<evidence type="ECO:0000313" key="3">
    <source>
        <dbReference type="Proteomes" id="UP001194468"/>
    </source>
</evidence>
<gene>
    <name evidence="2" type="ORF">L210DRAFT_2296259</name>
</gene>
<organism evidence="2 3">
    <name type="scientific">Boletus edulis BED1</name>
    <dbReference type="NCBI Taxonomy" id="1328754"/>
    <lineage>
        <taxon>Eukaryota</taxon>
        <taxon>Fungi</taxon>
        <taxon>Dikarya</taxon>
        <taxon>Basidiomycota</taxon>
        <taxon>Agaricomycotina</taxon>
        <taxon>Agaricomycetes</taxon>
        <taxon>Agaricomycetidae</taxon>
        <taxon>Boletales</taxon>
        <taxon>Boletineae</taxon>
        <taxon>Boletaceae</taxon>
        <taxon>Boletoideae</taxon>
        <taxon>Boletus</taxon>
    </lineage>
</organism>
<keyword evidence="3" id="KW-1185">Reference proteome</keyword>
<proteinExistence type="predicted"/>
<sequence>MSSAPHEVYSRCLPGAHGYPLWTPELKIQLRENYQLEGLKIGDVGIVSPNDGSFDVLFNITLPHNEQPYPKLVREDFMPIVLDPEADFATQPRAVSAHGIISSESVGLISQEIHSCDQRPSRANYEFGLSMEDDEAIRHGIDWYACATERAGRLINNDSLYLITGFHKTCSWSLGAAGRTGSSLQNRRSVKFKVEHIHQNSDPAAAYTWSAVHGFTGRVGPMSEIPDRVLDARVRRPANQAVFIRGFRITVNKLLFLKTVSVETRQGTFGGLGTYVNSLLWGGPSDSTQSSGTESATDNTVDQDSSQNYGRLYTGSRLTIDRMQDVSQTFHPGDSINQYMLKKEPRAMIALTHDSLWIEMLRMGLLELAEFSHEKRLEEVLSKNYRLIVEDGAVCLQKG</sequence>